<reference evidence="25" key="4">
    <citation type="submission" date="2025-08" db="UniProtKB">
        <authorList>
            <consortium name="Ensembl"/>
        </authorList>
    </citation>
    <scope>IDENTIFICATION</scope>
</reference>
<evidence type="ECO:0000256" key="19">
    <source>
        <dbReference type="ARBA" id="ARBA00023212"/>
    </source>
</evidence>
<evidence type="ECO:0000256" key="22">
    <source>
        <dbReference type="ARBA" id="ARBA00032898"/>
    </source>
</evidence>
<evidence type="ECO:0000256" key="8">
    <source>
        <dbReference type="ARBA" id="ARBA00022475"/>
    </source>
</evidence>
<dbReference type="GO" id="GO:0007155">
    <property type="term" value="P:cell adhesion"/>
    <property type="evidence" value="ECO:0007669"/>
    <property type="project" value="UniProtKB-KW"/>
</dbReference>
<reference evidence="26" key="2">
    <citation type="journal article" date="2007" name="PLoS Biol.">
        <title>Survey sequencing and comparative analysis of the elephant shark (Callorhinchus milii) genome.</title>
        <authorList>
            <person name="Venkatesh B."/>
            <person name="Kirkness E.F."/>
            <person name="Loh Y.H."/>
            <person name="Halpern A.L."/>
            <person name="Lee A.P."/>
            <person name="Johnson J."/>
            <person name="Dandona N."/>
            <person name="Viswanathan L.D."/>
            <person name="Tay A."/>
            <person name="Venter J.C."/>
            <person name="Strausberg R.L."/>
            <person name="Brenner S."/>
        </authorList>
    </citation>
    <scope>NUCLEOTIDE SEQUENCE [LARGE SCALE GENOMIC DNA]</scope>
</reference>
<dbReference type="GO" id="GO:0005173">
    <property type="term" value="F:stem cell factor receptor binding"/>
    <property type="evidence" value="ECO:0007669"/>
    <property type="project" value="InterPro"/>
</dbReference>
<keyword evidence="10" id="KW-0964">Secreted</keyword>
<dbReference type="SUPFAM" id="SSF47266">
    <property type="entry name" value="4-helical cytokines"/>
    <property type="match status" value="1"/>
</dbReference>
<dbReference type="GO" id="GO:0005576">
    <property type="term" value="C:extracellular region"/>
    <property type="evidence" value="ECO:0007669"/>
    <property type="project" value="UniProtKB-SubCell"/>
</dbReference>
<evidence type="ECO:0000313" key="25">
    <source>
        <dbReference type="Ensembl" id="ENSCMIP00000022397.1"/>
    </source>
</evidence>
<dbReference type="PANTHER" id="PTHR11574">
    <property type="entry name" value="KIT LIGAND"/>
    <property type="match status" value="1"/>
</dbReference>
<dbReference type="InterPro" id="IPR003452">
    <property type="entry name" value="SCF"/>
</dbReference>
<dbReference type="GO" id="GO:0005856">
    <property type="term" value="C:cytoskeleton"/>
    <property type="evidence" value="ECO:0007669"/>
    <property type="project" value="UniProtKB-SubCell"/>
</dbReference>
<keyword evidence="18" id="KW-0325">Glycoprotein</keyword>
<evidence type="ECO:0000256" key="6">
    <source>
        <dbReference type="ARBA" id="ARBA00010419"/>
    </source>
</evidence>
<evidence type="ECO:0000256" key="7">
    <source>
        <dbReference type="ARBA" id="ARBA00017304"/>
    </source>
</evidence>
<dbReference type="STRING" id="7868.ENSCMIP00000022397"/>
<organism evidence="25 26">
    <name type="scientific">Callorhinchus milii</name>
    <name type="common">Ghost shark</name>
    <dbReference type="NCBI Taxonomy" id="7868"/>
    <lineage>
        <taxon>Eukaryota</taxon>
        <taxon>Metazoa</taxon>
        <taxon>Chordata</taxon>
        <taxon>Craniata</taxon>
        <taxon>Vertebrata</taxon>
        <taxon>Chondrichthyes</taxon>
        <taxon>Holocephali</taxon>
        <taxon>Chimaeriformes</taxon>
        <taxon>Callorhinchidae</taxon>
        <taxon>Callorhinchus</taxon>
    </lineage>
</organism>
<sequence length="123" mass="13955">LKKIPNSLRTLINSIIYLQLFLTTLFGENICQKGNPVTDDIKDIDKLVGNLPSDYSIEINFFPKIANNDSCWMYLTVPEMSLSLDSLLRKFAENSSNYLIIKKLQRIMDGIYSCLVAASKVQC</sequence>
<dbReference type="Pfam" id="PF02404">
    <property type="entry name" value="SCF"/>
    <property type="match status" value="1"/>
</dbReference>
<evidence type="ECO:0000256" key="2">
    <source>
        <dbReference type="ARBA" id="ARBA00004251"/>
    </source>
</evidence>
<evidence type="ECO:0000256" key="5">
    <source>
        <dbReference type="ARBA" id="ARBA00004613"/>
    </source>
</evidence>
<evidence type="ECO:0000256" key="1">
    <source>
        <dbReference type="ARBA" id="ARBA00004245"/>
    </source>
</evidence>
<dbReference type="InParanoid" id="A0A4W3I131"/>
<evidence type="ECO:0000256" key="12">
    <source>
        <dbReference type="ARBA" id="ARBA00022729"/>
    </source>
</evidence>
<keyword evidence="17" id="KW-1015">Disulfide bond</keyword>
<proteinExistence type="inferred from homology"/>
<keyword evidence="20" id="KW-0966">Cell projection</keyword>
<evidence type="ECO:0000256" key="23">
    <source>
        <dbReference type="ARBA" id="ARBA00033123"/>
    </source>
</evidence>
<protein>
    <recommendedName>
        <fullName evidence="7">Kit ligand</fullName>
    </recommendedName>
    <alternativeName>
        <fullName evidence="21">Mast cell growth factor</fullName>
    </alternativeName>
    <alternativeName>
        <fullName evidence="23">Stem cell factor</fullName>
    </alternativeName>
    <alternativeName>
        <fullName evidence="22">c-Kit ligand</fullName>
    </alternativeName>
</protein>
<dbReference type="PANTHER" id="PTHR11574:SF0">
    <property type="entry name" value="KIT LIGAND"/>
    <property type="match status" value="1"/>
</dbReference>
<keyword evidence="19" id="KW-0206">Cytoskeleton</keyword>
<keyword evidence="15" id="KW-0339">Growth factor</keyword>
<evidence type="ECO:0000256" key="14">
    <source>
        <dbReference type="ARBA" id="ARBA00022989"/>
    </source>
</evidence>
<evidence type="ECO:0000256" key="15">
    <source>
        <dbReference type="ARBA" id="ARBA00023030"/>
    </source>
</evidence>
<dbReference type="Gene3D" id="1.20.1250.10">
    <property type="match status" value="1"/>
</dbReference>
<evidence type="ECO:0000256" key="13">
    <source>
        <dbReference type="ARBA" id="ARBA00022889"/>
    </source>
</evidence>
<keyword evidence="26" id="KW-1185">Reference proteome</keyword>
<keyword evidence="13" id="KW-0130">Cell adhesion</keyword>
<evidence type="ECO:0000256" key="16">
    <source>
        <dbReference type="ARBA" id="ARBA00023136"/>
    </source>
</evidence>
<dbReference type="GO" id="GO:0008083">
    <property type="term" value="F:growth factor activity"/>
    <property type="evidence" value="ECO:0007669"/>
    <property type="project" value="UniProtKB-KW"/>
</dbReference>
<evidence type="ECO:0000256" key="17">
    <source>
        <dbReference type="ARBA" id="ARBA00023157"/>
    </source>
</evidence>
<dbReference type="GO" id="GO:0005125">
    <property type="term" value="F:cytokine activity"/>
    <property type="evidence" value="ECO:0007669"/>
    <property type="project" value="TreeGrafter"/>
</dbReference>
<keyword evidence="16" id="KW-0472">Membrane</keyword>
<evidence type="ECO:0000256" key="3">
    <source>
        <dbReference type="ARBA" id="ARBA00004486"/>
    </source>
</evidence>
<keyword evidence="9" id="KW-0963">Cytoplasm</keyword>
<comment type="subcellular location">
    <subcellularLocation>
        <location evidence="2">Cell membrane</location>
        <topology evidence="2">Single-pass type I membrane protein</topology>
    </subcellularLocation>
    <subcellularLocation>
        <location evidence="3">Cell projection</location>
        <location evidence="3">Filopodium</location>
    </subcellularLocation>
    <subcellularLocation>
        <location evidence="4">Cell projection</location>
        <location evidence="4">Lamellipodium</location>
    </subcellularLocation>
    <subcellularLocation>
        <location evidence="1">Cytoplasm</location>
        <location evidence="1">Cytoskeleton</location>
    </subcellularLocation>
    <subcellularLocation>
        <location evidence="5">Secreted</location>
    </subcellularLocation>
</comment>
<evidence type="ECO:0000256" key="11">
    <source>
        <dbReference type="ARBA" id="ARBA00022692"/>
    </source>
</evidence>
<evidence type="ECO:0000313" key="26">
    <source>
        <dbReference type="Proteomes" id="UP000314986"/>
    </source>
</evidence>
<evidence type="ECO:0000256" key="4">
    <source>
        <dbReference type="ARBA" id="ARBA00004510"/>
    </source>
</evidence>
<dbReference type="GO" id="GO:0008284">
    <property type="term" value="P:positive regulation of cell population proliferation"/>
    <property type="evidence" value="ECO:0007669"/>
    <property type="project" value="TreeGrafter"/>
</dbReference>
<reference evidence="26" key="1">
    <citation type="journal article" date="2006" name="Science">
        <title>Ancient noncoding elements conserved in the human genome.</title>
        <authorList>
            <person name="Venkatesh B."/>
            <person name="Kirkness E.F."/>
            <person name="Loh Y.H."/>
            <person name="Halpern A.L."/>
            <person name="Lee A.P."/>
            <person name="Johnson J."/>
            <person name="Dandona N."/>
            <person name="Viswanathan L.D."/>
            <person name="Tay A."/>
            <person name="Venter J.C."/>
            <person name="Strausberg R.L."/>
            <person name="Brenner S."/>
        </authorList>
    </citation>
    <scope>NUCLEOTIDE SEQUENCE [LARGE SCALE GENOMIC DNA]</scope>
</reference>
<evidence type="ECO:0000256" key="21">
    <source>
        <dbReference type="ARBA" id="ARBA00030364"/>
    </source>
</evidence>
<dbReference type="GO" id="GO:0005886">
    <property type="term" value="C:plasma membrane"/>
    <property type="evidence" value="ECO:0007669"/>
    <property type="project" value="UniProtKB-SubCell"/>
</dbReference>
<dbReference type="GO" id="GO:0030027">
    <property type="term" value="C:lamellipodium"/>
    <property type="evidence" value="ECO:0007669"/>
    <property type="project" value="UniProtKB-SubCell"/>
</dbReference>
<keyword evidence="8" id="KW-1003">Cell membrane</keyword>
<dbReference type="Proteomes" id="UP000314986">
    <property type="component" value="Unassembled WGS sequence"/>
</dbReference>
<keyword evidence="14" id="KW-1133">Transmembrane helix</keyword>
<name>A0A4W3I131_CALMI</name>
<accession>A0A4W3I131</accession>
<keyword evidence="12 24" id="KW-0732">Signal</keyword>
<keyword evidence="11" id="KW-0812">Transmembrane</keyword>
<reference evidence="26" key="3">
    <citation type="journal article" date="2014" name="Nature">
        <title>Elephant shark genome provides unique insights into gnathostome evolution.</title>
        <authorList>
            <consortium name="International Elephant Shark Genome Sequencing Consortium"/>
            <person name="Venkatesh B."/>
            <person name="Lee A.P."/>
            <person name="Ravi V."/>
            <person name="Maurya A.K."/>
            <person name="Lian M.M."/>
            <person name="Swann J.B."/>
            <person name="Ohta Y."/>
            <person name="Flajnik M.F."/>
            <person name="Sutoh Y."/>
            <person name="Kasahara M."/>
            <person name="Hoon S."/>
            <person name="Gangu V."/>
            <person name="Roy S.W."/>
            <person name="Irimia M."/>
            <person name="Korzh V."/>
            <person name="Kondrychyn I."/>
            <person name="Lim Z.W."/>
            <person name="Tay B.H."/>
            <person name="Tohari S."/>
            <person name="Kong K.W."/>
            <person name="Ho S."/>
            <person name="Lorente-Galdos B."/>
            <person name="Quilez J."/>
            <person name="Marques-Bonet T."/>
            <person name="Raney B.J."/>
            <person name="Ingham P.W."/>
            <person name="Tay A."/>
            <person name="Hillier L.W."/>
            <person name="Minx P."/>
            <person name="Boehm T."/>
            <person name="Wilson R.K."/>
            <person name="Brenner S."/>
            <person name="Warren W.C."/>
        </authorList>
    </citation>
    <scope>NUCLEOTIDE SEQUENCE [LARGE SCALE GENOMIC DNA]</scope>
</reference>
<evidence type="ECO:0000256" key="20">
    <source>
        <dbReference type="ARBA" id="ARBA00023273"/>
    </source>
</evidence>
<reference evidence="25" key="5">
    <citation type="submission" date="2025-09" db="UniProtKB">
        <authorList>
            <consortium name="Ensembl"/>
        </authorList>
    </citation>
    <scope>IDENTIFICATION</scope>
</reference>
<dbReference type="Ensembl" id="ENSCMIT00000022784.1">
    <property type="protein sequence ID" value="ENSCMIP00000022397.1"/>
    <property type="gene ID" value="ENSCMIG00000010109.1"/>
</dbReference>
<evidence type="ECO:0000256" key="24">
    <source>
        <dbReference type="SAM" id="SignalP"/>
    </source>
</evidence>
<evidence type="ECO:0000256" key="9">
    <source>
        <dbReference type="ARBA" id="ARBA00022490"/>
    </source>
</evidence>
<feature type="chain" id="PRO_5021401971" description="Kit ligand" evidence="24">
    <location>
        <begin position="28"/>
        <end position="123"/>
    </location>
</feature>
<feature type="signal peptide" evidence="24">
    <location>
        <begin position="1"/>
        <end position="27"/>
    </location>
</feature>
<evidence type="ECO:0000256" key="10">
    <source>
        <dbReference type="ARBA" id="ARBA00022525"/>
    </source>
</evidence>
<dbReference type="InterPro" id="IPR009079">
    <property type="entry name" value="4_helix_cytokine-like_core"/>
</dbReference>
<comment type="similarity">
    <text evidence="6">Belongs to the SCF family.</text>
</comment>
<dbReference type="GeneTree" id="ENSGT00390000018272"/>
<dbReference type="AlphaFoldDB" id="A0A4W3I131"/>
<dbReference type="GO" id="GO:0030175">
    <property type="term" value="C:filopodium"/>
    <property type="evidence" value="ECO:0007669"/>
    <property type="project" value="UniProtKB-SubCell"/>
</dbReference>
<evidence type="ECO:0000256" key="18">
    <source>
        <dbReference type="ARBA" id="ARBA00023180"/>
    </source>
</evidence>